<evidence type="ECO:0000313" key="2">
    <source>
        <dbReference type="EMBL" id="KAL2622112.1"/>
    </source>
</evidence>
<name>A0ABD1Y942_9MARC</name>
<organism evidence="2 3">
    <name type="scientific">Riccia fluitans</name>
    <dbReference type="NCBI Taxonomy" id="41844"/>
    <lineage>
        <taxon>Eukaryota</taxon>
        <taxon>Viridiplantae</taxon>
        <taxon>Streptophyta</taxon>
        <taxon>Embryophyta</taxon>
        <taxon>Marchantiophyta</taxon>
        <taxon>Marchantiopsida</taxon>
        <taxon>Marchantiidae</taxon>
        <taxon>Marchantiales</taxon>
        <taxon>Ricciaceae</taxon>
        <taxon>Riccia</taxon>
    </lineage>
</organism>
<dbReference type="InterPro" id="IPR045509">
    <property type="entry name" value="HD_assoc_2"/>
</dbReference>
<comment type="caution">
    <text evidence="2">The sequence shown here is derived from an EMBL/GenBank/DDBJ whole genome shotgun (WGS) entry which is preliminary data.</text>
</comment>
<dbReference type="AlphaFoldDB" id="A0ABD1Y942"/>
<dbReference type="SMART" id="SM00471">
    <property type="entry name" value="HDc"/>
    <property type="match status" value="1"/>
</dbReference>
<accession>A0ABD1Y942</accession>
<dbReference type="SUPFAM" id="SSF109604">
    <property type="entry name" value="HD-domain/PDEase-like"/>
    <property type="match status" value="1"/>
</dbReference>
<keyword evidence="3" id="KW-1185">Reference proteome</keyword>
<dbReference type="Pfam" id="PF01966">
    <property type="entry name" value="HD"/>
    <property type="match status" value="1"/>
</dbReference>
<dbReference type="Pfam" id="PF19276">
    <property type="entry name" value="HD_assoc_2"/>
    <property type="match status" value="1"/>
</dbReference>
<dbReference type="PANTHER" id="PTHR11373">
    <property type="entry name" value="DEOXYNUCLEOSIDE TRIPHOSPHATE TRIPHOSPHOHYDROLASE"/>
    <property type="match status" value="1"/>
</dbReference>
<dbReference type="InterPro" id="IPR050135">
    <property type="entry name" value="dGTPase-like"/>
</dbReference>
<dbReference type="FunFam" id="1.10.3210.10:FF:000017">
    <property type="entry name" value="Deoxynucleoside triphosphate triphosphohydrolase SAMHD1"/>
    <property type="match status" value="1"/>
</dbReference>
<dbReference type="FunFam" id="3.30.70.2760:FF:000001">
    <property type="entry name" value="Metal-dependent phosphohydrolase HD domain-containing protein"/>
    <property type="match status" value="1"/>
</dbReference>
<sequence>MILELGDNKFPRAMGLCRDVHDQAFTLSQSATGHVFQERTHTKCMHDNVHRSIYVDALSLRFVDTEQFQRLRDVRQLGLCHMVYPGAVHTRFEHSLGTYYLADQAISRIKNFQGDELGIERSDVKVVKLAGLLHDIGHGPFSHVFDNEFLPKILPGEKWSHEQMSVDMIDYIVDLHHIDLDSSDVRRIQEMILASSVPVSCQSSREKRFLYDIVANGRNGIDVDKFDYIERDTRACGIGNGFNYARLMENMRVMDDEICYRAKEAKNVYNLFVTRADLHRTVYTHPKVKAMELMVADAFLLADNYMGISKQIRSPEEFWKLDDTILKAIETADQHELQAAQQLVLRLRRRQLYQFCNEYSVPRDMLDHFKNVTPKDIVCSQTRSGVELKEEDICVVNQKIDLTRGQEDPVQSVSFFQDYESHEKFKIPKDRISHLLPAFFLDRIVRVYSKKPELVEVVSEAFENFQVKTYGVKTQVHGTPNGKKKKRTPSF</sequence>
<protein>
    <recommendedName>
        <fullName evidence="1">HD/PDEase domain-containing protein</fullName>
    </recommendedName>
</protein>
<feature type="domain" description="HD/PDEase" evidence="1">
    <location>
        <begin position="87"/>
        <end position="238"/>
    </location>
</feature>
<dbReference type="Gene3D" id="3.30.70.2760">
    <property type="match status" value="1"/>
</dbReference>
<dbReference type="InterPro" id="IPR006674">
    <property type="entry name" value="HD_domain"/>
</dbReference>
<dbReference type="EMBL" id="JBHFFA010000006">
    <property type="protein sequence ID" value="KAL2622112.1"/>
    <property type="molecule type" value="Genomic_DNA"/>
</dbReference>
<dbReference type="CDD" id="cd00077">
    <property type="entry name" value="HDc"/>
    <property type="match status" value="1"/>
</dbReference>
<evidence type="ECO:0000313" key="3">
    <source>
        <dbReference type="Proteomes" id="UP001605036"/>
    </source>
</evidence>
<dbReference type="PANTHER" id="PTHR11373:SF4">
    <property type="entry name" value="DEOXYNUCLEOSIDE TRIPHOSPHATE TRIPHOSPHOHYDROLASE SAMHD1"/>
    <property type="match status" value="1"/>
</dbReference>
<gene>
    <name evidence="2" type="ORF">R1flu_002317</name>
</gene>
<reference evidence="2 3" key="1">
    <citation type="submission" date="2024-09" db="EMBL/GenBank/DDBJ databases">
        <title>Chromosome-scale assembly of Riccia fluitans.</title>
        <authorList>
            <person name="Paukszto L."/>
            <person name="Sawicki J."/>
            <person name="Karawczyk K."/>
            <person name="Piernik-Szablinska J."/>
            <person name="Szczecinska M."/>
            <person name="Mazdziarz M."/>
        </authorList>
    </citation>
    <scope>NUCLEOTIDE SEQUENCE [LARGE SCALE GENOMIC DNA]</scope>
    <source>
        <strain evidence="2">Rf_01</strain>
        <tissue evidence="2">Aerial parts of the thallus</tissue>
    </source>
</reference>
<dbReference type="InterPro" id="IPR003607">
    <property type="entry name" value="HD/PDEase_dom"/>
</dbReference>
<dbReference type="Proteomes" id="UP001605036">
    <property type="component" value="Unassembled WGS sequence"/>
</dbReference>
<evidence type="ECO:0000259" key="1">
    <source>
        <dbReference type="SMART" id="SM00471"/>
    </source>
</evidence>
<dbReference type="Gene3D" id="1.10.3210.10">
    <property type="entry name" value="Hypothetical protein af1432"/>
    <property type="match status" value="1"/>
</dbReference>
<proteinExistence type="predicted"/>